<name>Q5ZAJ5_ORYSJ</name>
<keyword evidence="1" id="KW-0732">Signal</keyword>
<evidence type="ECO:0000313" key="3">
    <source>
        <dbReference type="EMBL" id="BAD53388.1"/>
    </source>
</evidence>
<evidence type="ECO:0000313" key="2">
    <source>
        <dbReference type="EMBL" id="BAD52976.1"/>
    </source>
</evidence>
<gene>
    <name evidence="3" type="ORF">B1164G11.19</name>
    <name evidence="2" type="ORF">P0514H03.39</name>
</gene>
<dbReference type="EMBL" id="AP003275">
    <property type="protein sequence ID" value="BAD52976.1"/>
    <property type="molecule type" value="Genomic_DNA"/>
</dbReference>
<accession>Q5ZAJ5</accession>
<evidence type="ECO:0000256" key="1">
    <source>
        <dbReference type="SAM" id="SignalP"/>
    </source>
</evidence>
<dbReference type="EMBL" id="AP003444">
    <property type="protein sequence ID" value="BAD53388.1"/>
    <property type="molecule type" value="Genomic_DNA"/>
</dbReference>
<organism evidence="2">
    <name type="scientific">Oryza sativa subsp. japonica</name>
    <name type="common">Rice</name>
    <dbReference type="NCBI Taxonomy" id="39947"/>
    <lineage>
        <taxon>Eukaryota</taxon>
        <taxon>Viridiplantae</taxon>
        <taxon>Streptophyta</taxon>
        <taxon>Embryophyta</taxon>
        <taxon>Tracheophyta</taxon>
        <taxon>Spermatophyta</taxon>
        <taxon>Magnoliopsida</taxon>
        <taxon>Liliopsida</taxon>
        <taxon>Poales</taxon>
        <taxon>Poaceae</taxon>
        <taxon>BOP clade</taxon>
        <taxon>Oryzoideae</taxon>
        <taxon>Oryzeae</taxon>
        <taxon>Oryzinae</taxon>
        <taxon>Oryza</taxon>
        <taxon>Oryza sativa</taxon>
    </lineage>
</organism>
<evidence type="ECO:0000313" key="4">
    <source>
        <dbReference type="Proteomes" id="UP000000763"/>
    </source>
</evidence>
<sequence length="160" mass="17416">MKNHRLEGGLLLLATVCCTTGDGMCAARQREPAAITLQSSVRIPVRFSSSRGQENLAEPAYRVDVREEIHARVRCQTANGGARWNGSDSSSISTENVSPCGLFTMRDETDRSAFAACFSIMAWQASRNVDVDLIEGDPGGASWIGYVIVDYIAETGYKTF</sequence>
<reference evidence="4" key="2">
    <citation type="journal article" date="2005" name="Nature">
        <title>The map-based sequence of the rice genome.</title>
        <authorList>
            <consortium name="International rice genome sequencing project (IRGSP)"/>
            <person name="Matsumoto T."/>
            <person name="Wu J."/>
            <person name="Kanamori H."/>
            <person name="Katayose Y."/>
            <person name="Fujisawa M."/>
            <person name="Namiki N."/>
            <person name="Mizuno H."/>
            <person name="Yamamoto K."/>
            <person name="Antonio B.A."/>
            <person name="Baba T."/>
            <person name="Sakata K."/>
            <person name="Nagamura Y."/>
            <person name="Aoki H."/>
            <person name="Arikawa K."/>
            <person name="Arita K."/>
            <person name="Bito T."/>
            <person name="Chiden Y."/>
            <person name="Fujitsuka N."/>
            <person name="Fukunaka R."/>
            <person name="Hamada M."/>
            <person name="Harada C."/>
            <person name="Hayashi A."/>
            <person name="Hijishita S."/>
            <person name="Honda M."/>
            <person name="Hosokawa S."/>
            <person name="Ichikawa Y."/>
            <person name="Idonuma A."/>
            <person name="Iijima M."/>
            <person name="Ikeda M."/>
            <person name="Ikeno M."/>
            <person name="Ito K."/>
            <person name="Ito S."/>
            <person name="Ito T."/>
            <person name="Ito Y."/>
            <person name="Ito Y."/>
            <person name="Iwabuchi A."/>
            <person name="Kamiya K."/>
            <person name="Karasawa W."/>
            <person name="Kurita K."/>
            <person name="Katagiri S."/>
            <person name="Kikuta A."/>
            <person name="Kobayashi H."/>
            <person name="Kobayashi N."/>
            <person name="Machita K."/>
            <person name="Maehara T."/>
            <person name="Masukawa M."/>
            <person name="Mizubayashi T."/>
            <person name="Mukai Y."/>
            <person name="Nagasaki H."/>
            <person name="Nagata Y."/>
            <person name="Naito S."/>
            <person name="Nakashima M."/>
            <person name="Nakama Y."/>
            <person name="Nakamichi Y."/>
            <person name="Nakamura M."/>
            <person name="Meguro A."/>
            <person name="Negishi M."/>
            <person name="Ohta I."/>
            <person name="Ohta T."/>
            <person name="Okamoto M."/>
            <person name="Ono N."/>
            <person name="Saji S."/>
            <person name="Sakaguchi M."/>
            <person name="Sakai K."/>
            <person name="Shibata M."/>
            <person name="Shimokawa T."/>
            <person name="Song J."/>
            <person name="Takazaki Y."/>
            <person name="Terasawa K."/>
            <person name="Tsugane M."/>
            <person name="Tsuji K."/>
            <person name="Ueda S."/>
            <person name="Waki K."/>
            <person name="Yamagata H."/>
            <person name="Yamamoto M."/>
            <person name="Yamamoto S."/>
            <person name="Yamane H."/>
            <person name="Yoshiki S."/>
            <person name="Yoshihara R."/>
            <person name="Yukawa K."/>
            <person name="Zhong H."/>
            <person name="Yano M."/>
            <person name="Yuan Q."/>
            <person name="Ouyang S."/>
            <person name="Liu J."/>
            <person name="Jones K.M."/>
            <person name="Gansberger K."/>
            <person name="Moffat K."/>
            <person name="Hill J."/>
            <person name="Bera J."/>
            <person name="Fadrosh D."/>
            <person name="Jin S."/>
            <person name="Johri S."/>
            <person name="Kim M."/>
            <person name="Overton L."/>
            <person name="Reardon M."/>
            <person name="Tsitrin T."/>
            <person name="Vuong H."/>
            <person name="Weaver B."/>
            <person name="Ciecko A."/>
            <person name="Tallon L."/>
            <person name="Jackson J."/>
            <person name="Pai G."/>
            <person name="Aken S.V."/>
            <person name="Utterback T."/>
            <person name="Reidmuller S."/>
            <person name="Feldblyum T."/>
            <person name="Hsiao J."/>
            <person name="Zismann V."/>
            <person name="Iobst S."/>
            <person name="de Vazeille A.R."/>
            <person name="Buell C.R."/>
            <person name="Ying K."/>
            <person name="Li Y."/>
            <person name="Lu T."/>
            <person name="Huang Y."/>
            <person name="Zhao Q."/>
            <person name="Feng Q."/>
            <person name="Zhang L."/>
            <person name="Zhu J."/>
            <person name="Weng Q."/>
            <person name="Mu J."/>
            <person name="Lu Y."/>
            <person name="Fan D."/>
            <person name="Liu Y."/>
            <person name="Guan J."/>
            <person name="Zhang Y."/>
            <person name="Yu S."/>
            <person name="Liu X."/>
            <person name="Zhang Y."/>
            <person name="Hong G."/>
            <person name="Han B."/>
            <person name="Choisne N."/>
            <person name="Demange N."/>
            <person name="Orjeda G."/>
            <person name="Samain S."/>
            <person name="Cattolico L."/>
            <person name="Pelletier E."/>
            <person name="Couloux A."/>
            <person name="Segurens B."/>
            <person name="Wincker P."/>
            <person name="D'Hont A."/>
            <person name="Scarpelli C."/>
            <person name="Weissenbach J."/>
            <person name="Salanoubat M."/>
            <person name="Quetier F."/>
            <person name="Yu Y."/>
            <person name="Kim H.R."/>
            <person name="Rambo T."/>
            <person name="Currie J."/>
            <person name="Collura K."/>
            <person name="Luo M."/>
            <person name="Yang T."/>
            <person name="Ammiraju J.S.S."/>
            <person name="Engler F."/>
            <person name="Soderlund C."/>
            <person name="Wing R.A."/>
            <person name="Palmer L.E."/>
            <person name="de la Bastide M."/>
            <person name="Spiegel L."/>
            <person name="Nascimento L."/>
            <person name="Zutavern T."/>
            <person name="O'Shaughnessy A."/>
            <person name="Dike S."/>
            <person name="Dedhia N."/>
            <person name="Preston R."/>
            <person name="Balija V."/>
            <person name="McCombie W.R."/>
            <person name="Chow T."/>
            <person name="Chen H."/>
            <person name="Chung M."/>
            <person name="Chen C."/>
            <person name="Shaw J."/>
            <person name="Wu H."/>
            <person name="Hsiao K."/>
            <person name="Chao Y."/>
            <person name="Chu M."/>
            <person name="Cheng C."/>
            <person name="Hour A."/>
            <person name="Lee P."/>
            <person name="Lin S."/>
            <person name="Lin Y."/>
            <person name="Liou J."/>
            <person name="Liu S."/>
            <person name="Hsing Y."/>
            <person name="Raghuvanshi S."/>
            <person name="Mohanty A."/>
            <person name="Bharti A.K."/>
            <person name="Gaur A."/>
            <person name="Gupta V."/>
            <person name="Kumar D."/>
            <person name="Ravi V."/>
            <person name="Vij S."/>
            <person name="Kapur A."/>
            <person name="Khurana P."/>
            <person name="Khurana P."/>
            <person name="Khurana J.P."/>
            <person name="Tyagi A.K."/>
            <person name="Gaikwad K."/>
            <person name="Singh A."/>
            <person name="Dalal V."/>
            <person name="Srivastava S."/>
            <person name="Dixit A."/>
            <person name="Pal A.K."/>
            <person name="Ghazi I.A."/>
            <person name="Yadav M."/>
            <person name="Pandit A."/>
            <person name="Bhargava A."/>
            <person name="Sureshbabu K."/>
            <person name="Batra K."/>
            <person name="Sharma T.R."/>
            <person name="Mohapatra T."/>
            <person name="Singh N.K."/>
            <person name="Messing J."/>
            <person name="Nelson A.B."/>
            <person name="Fuks G."/>
            <person name="Kavchok S."/>
            <person name="Keizer G."/>
            <person name="Linton E."/>
            <person name="Llaca V."/>
            <person name="Song R."/>
            <person name="Tanyolac B."/>
            <person name="Young S."/>
            <person name="Ho-Il K."/>
            <person name="Hahn J.H."/>
            <person name="Sangsakoo G."/>
            <person name="Vanavichit A."/>
            <person name="de Mattos Luiz.A.T."/>
            <person name="Zimmer P.D."/>
            <person name="Malone G."/>
            <person name="Dellagostin O."/>
            <person name="de Oliveira A.C."/>
            <person name="Bevan M."/>
            <person name="Bancroft I."/>
            <person name="Minx P."/>
            <person name="Cordum H."/>
            <person name="Wilson R."/>
            <person name="Cheng Z."/>
            <person name="Jin W."/>
            <person name="Jiang J."/>
            <person name="Leong S.A."/>
            <person name="Iwama H."/>
            <person name="Gojobori T."/>
            <person name="Itoh T."/>
            <person name="Niimura Y."/>
            <person name="Fujii Y."/>
            <person name="Habara T."/>
            <person name="Sakai H."/>
            <person name="Sato Y."/>
            <person name="Wilson G."/>
            <person name="Kumar K."/>
            <person name="McCouch S."/>
            <person name="Juretic N."/>
            <person name="Hoen D."/>
            <person name="Wright S."/>
            <person name="Bruskiewich R."/>
            <person name="Bureau T."/>
            <person name="Miyao A."/>
            <person name="Hirochika H."/>
            <person name="Nishikawa T."/>
            <person name="Kadowaki K."/>
            <person name="Sugiura M."/>
            <person name="Burr B."/>
            <person name="Sasaki T."/>
        </authorList>
    </citation>
    <scope>NUCLEOTIDE SEQUENCE [LARGE SCALE GENOMIC DNA]</scope>
    <source>
        <strain evidence="4">cv. Nipponbare</strain>
    </source>
</reference>
<proteinExistence type="predicted"/>
<dbReference type="AlphaFoldDB" id="Q5ZAJ5"/>
<reference evidence="4" key="3">
    <citation type="journal article" date="2008" name="Nucleic Acids Res.">
        <title>The rice annotation project database (RAP-DB): 2008 update.</title>
        <authorList>
            <consortium name="The rice annotation project (RAP)"/>
        </authorList>
    </citation>
    <scope>GENOME REANNOTATION</scope>
    <source>
        <strain evidence="4">cv. Nipponbare</strain>
    </source>
</reference>
<feature type="signal peptide" evidence="1">
    <location>
        <begin position="1"/>
        <end position="21"/>
    </location>
</feature>
<protein>
    <submittedName>
        <fullName evidence="2">Uncharacterized protein</fullName>
    </submittedName>
</protein>
<accession>Q5ZBX9</accession>
<reference evidence="2" key="1">
    <citation type="journal article" date="2002" name="Nature">
        <title>The genome sequence and structure of rice chromosome 1.</title>
        <authorList>
            <person name="Sasaki T."/>
            <person name="Matsumoto T."/>
            <person name="Yamamoto K."/>
            <person name="Sakata K."/>
            <person name="Baba T."/>
            <person name="Katayose Y."/>
            <person name="Wu J."/>
            <person name="Niimura Y."/>
            <person name="Cheng Z."/>
            <person name="Nagamura Y."/>
            <person name="Antonio B.A."/>
            <person name="Kanamori H."/>
            <person name="Hosokawa S."/>
            <person name="Masukawa M."/>
            <person name="Arikawa K."/>
            <person name="Chiden Y."/>
            <person name="Hayashi M."/>
            <person name="Okamoto M."/>
            <person name="Ando T."/>
            <person name="Aoki H."/>
            <person name="Arita K."/>
            <person name="Hamada M."/>
            <person name="Harada C."/>
            <person name="Hijishita S."/>
            <person name="Honda M."/>
            <person name="Ichikawa Y."/>
            <person name="Idonuma A."/>
            <person name="Iijima M."/>
            <person name="Ikeda M."/>
            <person name="Ikeno M."/>
            <person name="Itoh S."/>
            <person name="Itoh T."/>
            <person name="Itoh Y."/>
            <person name="Itoh Y."/>
            <person name="Iwabuchi A."/>
            <person name="Kamiya K."/>
            <person name="Karasawa W."/>
            <person name="Katagiri S."/>
            <person name="Kikuta A."/>
            <person name="Kobayashi N."/>
            <person name="Kono I."/>
            <person name="Machita K."/>
            <person name="Maehara T."/>
            <person name="Mizuno H."/>
            <person name="Mizubayashi T."/>
            <person name="Mukai Y."/>
            <person name="Nagasaki H."/>
            <person name="Nakashima M."/>
            <person name="Nakama Y."/>
            <person name="Nakamichi Y."/>
            <person name="Nakamura M."/>
            <person name="Namiki N."/>
            <person name="Negishi M."/>
            <person name="Ohta I."/>
            <person name="Ono N."/>
            <person name="Saji S."/>
            <person name="Sakai K."/>
            <person name="Shibata M."/>
            <person name="Shimokawa T."/>
            <person name="Shomura A."/>
            <person name="Song J."/>
            <person name="Takazaki Y."/>
            <person name="Terasawa K."/>
            <person name="Tsuji K."/>
            <person name="Waki K."/>
            <person name="Yamagata H."/>
            <person name="Yamane H."/>
            <person name="Yoshiki S."/>
            <person name="Yoshihara R."/>
            <person name="Yukawa K."/>
            <person name="Zhong H."/>
            <person name="Iwama H."/>
            <person name="Endo T."/>
            <person name="Ito H."/>
            <person name="Hahn J.H."/>
            <person name="Kim H.I."/>
            <person name="Eun M.Y."/>
            <person name="Yano M."/>
            <person name="Jiang J."/>
            <person name="Gojobori T."/>
        </authorList>
    </citation>
    <scope>NUCLEOTIDE SEQUENCE</scope>
</reference>
<dbReference type="Proteomes" id="UP000000763">
    <property type="component" value="Chromosome 1"/>
</dbReference>
<dbReference type="Proteomes" id="UP000817658">
    <property type="component" value="Chromosome 1"/>
</dbReference>
<feature type="chain" id="PRO_5035328804" evidence="1">
    <location>
        <begin position="22"/>
        <end position="160"/>
    </location>
</feature>